<dbReference type="GO" id="GO:0003712">
    <property type="term" value="F:transcription coregulator activity"/>
    <property type="evidence" value="ECO:0007669"/>
    <property type="project" value="InterPro"/>
</dbReference>
<feature type="compositionally biased region" description="Polar residues" evidence="7">
    <location>
        <begin position="977"/>
        <end position="1021"/>
    </location>
</feature>
<organism evidence="9 10">
    <name type="scientific">Cyphellophora europaea (strain CBS 101466)</name>
    <name type="common">Phialophora europaea</name>
    <dbReference type="NCBI Taxonomy" id="1220924"/>
    <lineage>
        <taxon>Eukaryota</taxon>
        <taxon>Fungi</taxon>
        <taxon>Dikarya</taxon>
        <taxon>Ascomycota</taxon>
        <taxon>Pezizomycotina</taxon>
        <taxon>Eurotiomycetes</taxon>
        <taxon>Chaetothyriomycetidae</taxon>
        <taxon>Chaetothyriales</taxon>
        <taxon>Cyphellophoraceae</taxon>
        <taxon>Cyphellophora</taxon>
    </lineage>
</organism>
<feature type="compositionally biased region" description="Polar residues" evidence="7">
    <location>
        <begin position="1"/>
        <end position="10"/>
    </location>
</feature>
<evidence type="ECO:0000256" key="1">
    <source>
        <dbReference type="ARBA" id="ARBA00004123"/>
    </source>
</evidence>
<dbReference type="InParanoid" id="W2S1R0"/>
<dbReference type="InterPro" id="IPR034605">
    <property type="entry name" value="PGC-1"/>
</dbReference>
<dbReference type="OrthoDB" id="7326421at2759"/>
<feature type="compositionally biased region" description="Pro residues" evidence="7">
    <location>
        <begin position="843"/>
        <end position="853"/>
    </location>
</feature>
<dbReference type="SUPFAM" id="SSF50978">
    <property type="entry name" value="WD40 repeat-like"/>
    <property type="match status" value="1"/>
</dbReference>
<feature type="compositionally biased region" description="Pro residues" evidence="7">
    <location>
        <begin position="1518"/>
        <end position="1531"/>
    </location>
</feature>
<proteinExistence type="predicted"/>
<feature type="compositionally biased region" description="Low complexity" evidence="7">
    <location>
        <begin position="383"/>
        <end position="396"/>
    </location>
</feature>
<keyword evidence="3" id="KW-0694">RNA-binding</keyword>
<dbReference type="VEuPathDB" id="FungiDB:HMPREF1541_03917"/>
<feature type="region of interest" description="Disordered" evidence="7">
    <location>
        <begin position="899"/>
        <end position="1021"/>
    </location>
</feature>
<keyword evidence="2" id="KW-0597">Phosphoprotein</keyword>
<feature type="compositionally biased region" description="Polar residues" evidence="7">
    <location>
        <begin position="412"/>
        <end position="427"/>
    </location>
</feature>
<evidence type="ECO:0000256" key="7">
    <source>
        <dbReference type="SAM" id="MobiDB-lite"/>
    </source>
</evidence>
<dbReference type="STRING" id="1220924.W2S1R0"/>
<evidence type="ECO:0000256" key="5">
    <source>
        <dbReference type="ARBA" id="ARBA00023163"/>
    </source>
</evidence>
<gene>
    <name evidence="9" type="ORF">HMPREF1541_03917</name>
</gene>
<protein>
    <recommendedName>
        <fullName evidence="8">Gem-associated protein 5 TPR domain-containing protein</fullName>
    </recommendedName>
</protein>
<reference evidence="9 10" key="1">
    <citation type="submission" date="2013-03" db="EMBL/GenBank/DDBJ databases">
        <title>The Genome Sequence of Phialophora europaea CBS 101466.</title>
        <authorList>
            <consortium name="The Broad Institute Genomics Platform"/>
            <person name="Cuomo C."/>
            <person name="de Hoog S."/>
            <person name="Gorbushina A."/>
            <person name="Walker B."/>
            <person name="Young S.K."/>
            <person name="Zeng Q."/>
            <person name="Gargeya S."/>
            <person name="Fitzgerald M."/>
            <person name="Haas B."/>
            <person name="Abouelleil A."/>
            <person name="Allen A.W."/>
            <person name="Alvarado L."/>
            <person name="Arachchi H.M."/>
            <person name="Berlin A.M."/>
            <person name="Chapman S.B."/>
            <person name="Gainer-Dewar J."/>
            <person name="Goldberg J."/>
            <person name="Griggs A."/>
            <person name="Gujja S."/>
            <person name="Hansen M."/>
            <person name="Howarth C."/>
            <person name="Imamovic A."/>
            <person name="Ireland A."/>
            <person name="Larimer J."/>
            <person name="McCowan C."/>
            <person name="Murphy C."/>
            <person name="Pearson M."/>
            <person name="Poon T.W."/>
            <person name="Priest M."/>
            <person name="Roberts A."/>
            <person name="Saif S."/>
            <person name="Shea T."/>
            <person name="Sisk P."/>
            <person name="Sykes S."/>
            <person name="Wortman J."/>
            <person name="Nusbaum C."/>
            <person name="Birren B."/>
        </authorList>
    </citation>
    <scope>NUCLEOTIDE SEQUENCE [LARGE SCALE GENOMIC DNA]</scope>
    <source>
        <strain evidence="9 10">CBS 101466</strain>
    </source>
</reference>
<feature type="region of interest" description="Disordered" evidence="7">
    <location>
        <begin position="1328"/>
        <end position="1432"/>
    </location>
</feature>
<dbReference type="InterPro" id="IPR015943">
    <property type="entry name" value="WD40/YVTN_repeat-like_dom_sf"/>
</dbReference>
<evidence type="ECO:0000256" key="4">
    <source>
        <dbReference type="ARBA" id="ARBA00023015"/>
    </source>
</evidence>
<keyword evidence="5" id="KW-0804">Transcription</keyword>
<feature type="region of interest" description="Disordered" evidence="7">
    <location>
        <begin position="1036"/>
        <end position="1315"/>
    </location>
</feature>
<feature type="compositionally biased region" description="Polar residues" evidence="7">
    <location>
        <begin position="1414"/>
        <end position="1429"/>
    </location>
</feature>
<dbReference type="EMBL" id="KB822719">
    <property type="protein sequence ID" value="ETN41978.1"/>
    <property type="molecule type" value="Genomic_DNA"/>
</dbReference>
<dbReference type="GO" id="GO:0045944">
    <property type="term" value="P:positive regulation of transcription by RNA polymerase II"/>
    <property type="evidence" value="ECO:0007669"/>
    <property type="project" value="TreeGrafter"/>
</dbReference>
<feature type="region of interest" description="Disordered" evidence="7">
    <location>
        <begin position="816"/>
        <end position="887"/>
    </location>
</feature>
<evidence type="ECO:0000313" key="9">
    <source>
        <dbReference type="EMBL" id="ETN41978.1"/>
    </source>
</evidence>
<name>W2S1R0_CYPE1</name>
<dbReference type="FunFam" id="2.130.10.10:FF:000577">
    <property type="entry name" value="WD domain G-beta repeat protein"/>
    <property type="match status" value="1"/>
</dbReference>
<dbReference type="PANTHER" id="PTHR15528:SF11">
    <property type="entry name" value="FI18188P1"/>
    <property type="match status" value="1"/>
</dbReference>
<evidence type="ECO:0000259" key="8">
    <source>
        <dbReference type="Pfam" id="PF23774"/>
    </source>
</evidence>
<feature type="compositionally biased region" description="Basic and acidic residues" evidence="7">
    <location>
        <begin position="1258"/>
        <end position="1270"/>
    </location>
</feature>
<comment type="subcellular location">
    <subcellularLocation>
        <location evidence="1">Nucleus</location>
    </subcellularLocation>
</comment>
<evidence type="ECO:0000313" key="10">
    <source>
        <dbReference type="Proteomes" id="UP000030752"/>
    </source>
</evidence>
<dbReference type="PANTHER" id="PTHR15528">
    <property type="entry name" value="PEROXISOME PROLIFERATOR ACTIVATED RECEPTOR GAMMA COACTIVATOR 1 PGC-1 -RELATED"/>
    <property type="match status" value="1"/>
</dbReference>
<evidence type="ECO:0000256" key="2">
    <source>
        <dbReference type="ARBA" id="ARBA00022553"/>
    </source>
</evidence>
<sequence>MASSGLSRQHSTSDRRRDPMVPSLPKGKNAAATAPFEPCASTGSLFLYAQGSNVLCLHHDSLAIERRFQKHTDTIQLIAVDNVSETGAGRLVVTYDARQTAIVWDLFTGDQISRFASYEPLKVASWMRNGNIAFGNGKGEVILFEPSTSEHVSARTIFDPITALAPSSDCKTYAIGYNNGSILLAALQPSFTILHTLTTPRAPSPIASLTWHASSSKQKSDMLATQTADGDLRVWSVSKPPTSEQPRVIRVLKRPDPNFISGRTWIAWSKNGRVVQYSESETWAWDVRTKDVKYEMIPVVDGVRGIAAYGPSASLFTLGPDYTIQQYDIEQGQIVQNIRNMPTTIPPTPPEENKQLGWTTSGSEDDASPVVRHKVQTERNRLASPQSSAAAVSSFNPKPPKHNPKPKDVSSPARQSELTGTTFSAGSQPIYLHDQLKSPASSKAYRKASRLRQEVIMSPEERPVDDLFPYTRSRLNDVPYKNPRQLSDAEMTPDNLRRQMLETVFGWKEDIRDLVREELSMHPPDSQHAIFLSIWLNEDDSYLCEVMGQTSVLSTMDWMMLALGTMDHSSSSKRICQVFIEKMLSRGDIHAAVATLLCLGDRSDAIEVYVSRNQYLEAVLLTCLVTPSDWQRQCHLVRRWGEHVVENSQQQLAMRCFSCTGVEPTEPWTSPTAAQLSAQPMQISPQEIPILAAPNEGSGTFPEIYRKTLERRRTMDAPTPVAMPAPPTPFRTAAAQHSRITPQTSALKLITSFGVQTNPQYKFPGLKSEDYTPTVGATVTPIAESAIDRSAISPGGSGSYRQNNVRSLNAVMSARTPSAMHKHRLPSIGETPVDVDGPSFKTSPPPPLPPKRLPTPGDSQSDVERRSSSAKEASDQDQNAPELQQSDEPGDALLMLTPAVYNPPSSFRDKQTPKTAVRQRVPPVDFPSHSQRPESRTSDLDELAALDQKPWIGSKSKKPDGLSIQMTPIGDYESSDRYSGTRTGNTHSTTQFDTNSEVTSPPRTGESYASRTKSPSFSGRNIDQYISSLEQTHYYNNNARSRETASQKMSEKRSRPLLRRDSDVRDDRDRTVNPAKRSPSSPVPMSPEDLRMYTDSVDSMQTFASTISAERGGTPASRSRLGKHRAHPSKEEAPRQRSRSAQAGSRTRHGAKGDRRGESPERRSRSKSRKEASGRRSPSSPLPMVPSEEDRNQLSDPSLRLVSADRQHRSREPSSHRDRSNERRKPRHRSRSRQTEEGEGPLSRKSSISTKSGKNRRHRDDSAARSEGRRQANGLGYDSLTGDSSSALPLDPEIRSRSNPQPRADGRAKDLSKGIAAAELEARRLSLARRPSAPNIPLPGQAAHGKSASESHAPPLYRANTDEPGTRYGEPRLRRPSTPRAMQVTPGSLNEHQSDLDLLPRRTFTPKLEPSESPRLNSSQTSKPHSRNASRGLVVEDYRTAAEIEAALAQLPRHPAYDHQLSRSRDTSRNRDERSRGASRDRLRVSPRMEEVGNLIIAPEQQGAPQPPILPELQHLVSPPPPPPPPAPPKTRPSLSVRTDSANASRIPLPPSANPVDDSGPSSAHPGLGHRRGRSANGGSENQFMGKIKNFAGKMRSASQNRDNAVRSPPQPPNGEGFQVQSPYETNTAFPHQSMQV</sequence>
<dbReference type="GeneID" id="19971256"/>
<feature type="compositionally biased region" description="Basic and acidic residues" evidence="7">
    <location>
        <begin position="1151"/>
        <end position="1174"/>
    </location>
</feature>
<dbReference type="GO" id="GO:0005634">
    <property type="term" value="C:nucleus"/>
    <property type="evidence" value="ECO:0007669"/>
    <property type="project" value="UniProtKB-SubCell"/>
</dbReference>
<dbReference type="eggNOG" id="ENOG502QVI0">
    <property type="taxonomic scope" value="Eukaryota"/>
</dbReference>
<dbReference type="InterPro" id="IPR056421">
    <property type="entry name" value="TPR_GEMI5"/>
</dbReference>
<keyword evidence="4" id="KW-0805">Transcription regulation</keyword>
<feature type="region of interest" description="Disordered" evidence="7">
    <location>
        <begin position="1"/>
        <end position="29"/>
    </location>
</feature>
<dbReference type="InterPro" id="IPR036322">
    <property type="entry name" value="WD40_repeat_dom_sf"/>
</dbReference>
<keyword evidence="10" id="KW-1185">Reference proteome</keyword>
<feature type="compositionally biased region" description="Basic and acidic residues" evidence="7">
    <location>
        <begin position="1203"/>
        <end position="1223"/>
    </location>
</feature>
<feature type="compositionally biased region" description="Basic and acidic residues" evidence="7">
    <location>
        <begin position="1040"/>
        <end position="1071"/>
    </location>
</feature>
<feature type="compositionally biased region" description="Polar residues" evidence="7">
    <location>
        <begin position="876"/>
        <end position="887"/>
    </location>
</feature>
<feature type="compositionally biased region" description="Polar residues" evidence="7">
    <location>
        <begin position="1619"/>
        <end position="1637"/>
    </location>
</feature>
<dbReference type="Pfam" id="PF23774">
    <property type="entry name" value="TPR_GEMI5"/>
    <property type="match status" value="1"/>
</dbReference>
<feature type="region of interest" description="Disordered" evidence="7">
    <location>
        <begin position="1449"/>
        <end position="1637"/>
    </location>
</feature>
<dbReference type="GO" id="GO:0003723">
    <property type="term" value="F:RNA binding"/>
    <property type="evidence" value="ECO:0007669"/>
    <property type="project" value="UniProtKB-KW"/>
</dbReference>
<keyword evidence="6" id="KW-0539">Nucleus</keyword>
<feature type="domain" description="Gem-associated protein 5 TPR" evidence="8">
    <location>
        <begin position="504"/>
        <end position="657"/>
    </location>
</feature>
<dbReference type="Proteomes" id="UP000030752">
    <property type="component" value="Unassembled WGS sequence"/>
</dbReference>
<evidence type="ECO:0000256" key="3">
    <source>
        <dbReference type="ARBA" id="ARBA00022884"/>
    </source>
</evidence>
<dbReference type="Gene3D" id="2.130.10.10">
    <property type="entry name" value="YVTN repeat-like/Quinoprotein amine dehydrogenase"/>
    <property type="match status" value="1"/>
</dbReference>
<feature type="compositionally biased region" description="Basic and acidic residues" evidence="7">
    <location>
        <begin position="1455"/>
        <end position="1491"/>
    </location>
</feature>
<evidence type="ECO:0000256" key="6">
    <source>
        <dbReference type="ARBA" id="ARBA00023242"/>
    </source>
</evidence>
<dbReference type="HOGENOM" id="CLU_000799_1_1_1"/>
<accession>W2S1R0</accession>
<feature type="region of interest" description="Disordered" evidence="7">
    <location>
        <begin position="340"/>
        <end position="445"/>
    </location>
</feature>
<feature type="compositionally biased region" description="Polar residues" evidence="7">
    <location>
        <begin position="1533"/>
        <end position="1544"/>
    </location>
</feature>
<feature type="compositionally biased region" description="Basic and acidic residues" evidence="7">
    <location>
        <begin position="1360"/>
        <end position="1373"/>
    </location>
</feature>
<feature type="compositionally biased region" description="Basic and acidic residues" evidence="7">
    <location>
        <begin position="862"/>
        <end position="874"/>
    </location>
</feature>
<feature type="compositionally biased region" description="Polar residues" evidence="7">
    <location>
        <begin position="1096"/>
        <end position="1108"/>
    </location>
</feature>
<dbReference type="RefSeq" id="XP_008716487.1">
    <property type="nucleotide sequence ID" value="XM_008718265.1"/>
</dbReference>